<feature type="domain" description="BPL/LPL catalytic" evidence="9">
    <location>
        <begin position="45"/>
        <end position="230"/>
    </location>
</feature>
<comment type="pathway">
    <text evidence="1">Protein modification; protein lipoylation via exogenous pathway; protein N(6)-(lipoyl)lysine from lipoate: step 2/2.</text>
</comment>
<evidence type="ECO:0000256" key="3">
    <source>
        <dbReference type="ARBA" id="ARBA00008242"/>
    </source>
</evidence>
<evidence type="ECO:0000256" key="4">
    <source>
        <dbReference type="ARBA" id="ARBA00012367"/>
    </source>
</evidence>
<evidence type="ECO:0000256" key="8">
    <source>
        <dbReference type="ARBA" id="ARBA00048037"/>
    </source>
</evidence>
<dbReference type="Pfam" id="PF10437">
    <property type="entry name" value="Lip_prot_lig_C"/>
    <property type="match status" value="1"/>
</dbReference>
<dbReference type="EMBL" id="VRVR01000021">
    <property type="protein sequence ID" value="KAF0852675.1"/>
    <property type="molecule type" value="Genomic_DNA"/>
</dbReference>
<dbReference type="GO" id="GO:0009249">
    <property type="term" value="P:protein lipoylation"/>
    <property type="evidence" value="ECO:0007669"/>
    <property type="project" value="InterPro"/>
</dbReference>
<comment type="similarity">
    <text evidence="3">Belongs to the LplA family.</text>
</comment>
<evidence type="ECO:0000313" key="11">
    <source>
        <dbReference type="Proteomes" id="UP000799049"/>
    </source>
</evidence>
<dbReference type="SUPFAM" id="SSF82649">
    <property type="entry name" value="SufE/NifU"/>
    <property type="match status" value="1"/>
</dbReference>
<dbReference type="InterPro" id="IPR045864">
    <property type="entry name" value="aa-tRNA-synth_II/BPL/LPL"/>
</dbReference>
<comment type="catalytic activity">
    <reaction evidence="8">
        <text>L-lysyl-[lipoyl-carrier protein] + (R)-lipoate + ATP = N(6)-[(R)-lipoyl]-L-lysyl-[lipoyl-carrier protein] + AMP + diphosphate + H(+)</text>
        <dbReference type="Rhea" id="RHEA:49288"/>
        <dbReference type="Rhea" id="RHEA-COMP:10500"/>
        <dbReference type="Rhea" id="RHEA-COMP:10502"/>
        <dbReference type="ChEBI" id="CHEBI:15378"/>
        <dbReference type="ChEBI" id="CHEBI:29969"/>
        <dbReference type="ChEBI" id="CHEBI:30616"/>
        <dbReference type="ChEBI" id="CHEBI:33019"/>
        <dbReference type="ChEBI" id="CHEBI:83088"/>
        <dbReference type="ChEBI" id="CHEBI:83099"/>
        <dbReference type="ChEBI" id="CHEBI:456215"/>
        <dbReference type="EC" id="6.3.1.20"/>
    </reaction>
</comment>
<dbReference type="InterPro" id="IPR004562">
    <property type="entry name" value="LipoylTrfase_LipoateP_Ligase"/>
</dbReference>
<evidence type="ECO:0000313" key="10">
    <source>
        <dbReference type="EMBL" id="KAF0852675.1"/>
    </source>
</evidence>
<dbReference type="GO" id="GO:0017118">
    <property type="term" value="F:lipoyltransferase activity"/>
    <property type="evidence" value="ECO:0007669"/>
    <property type="project" value="TreeGrafter"/>
</dbReference>
<keyword evidence="6" id="KW-0547">Nucleotide-binding</keyword>
<dbReference type="PANTHER" id="PTHR12561:SF3">
    <property type="entry name" value="LIPOYLTRANSFERASE 1, MITOCHONDRIAL"/>
    <property type="match status" value="1"/>
</dbReference>
<dbReference type="CDD" id="cd16443">
    <property type="entry name" value="LplA"/>
    <property type="match status" value="1"/>
</dbReference>
<comment type="caution">
    <text evidence="10">The sequence shown here is derived from an EMBL/GenBank/DDBJ whole genome shotgun (WGS) entry which is preliminary data.</text>
</comment>
<dbReference type="PROSITE" id="PS51733">
    <property type="entry name" value="BPL_LPL_CATALYTIC"/>
    <property type="match status" value="1"/>
</dbReference>
<evidence type="ECO:0000256" key="1">
    <source>
        <dbReference type="ARBA" id="ARBA00005085"/>
    </source>
</evidence>
<dbReference type="InterPro" id="IPR019491">
    <property type="entry name" value="Lipoate_protein_ligase_C"/>
</dbReference>
<dbReference type="InterPro" id="IPR004143">
    <property type="entry name" value="BPL_LPL_catalytic"/>
</dbReference>
<accession>A0A8K0F2S8</accession>
<dbReference type="Pfam" id="PF21948">
    <property type="entry name" value="LplA-B_cat"/>
    <property type="match status" value="1"/>
</dbReference>
<dbReference type="Gene3D" id="3.30.930.10">
    <property type="entry name" value="Bira Bifunctional Protein, Domain 2"/>
    <property type="match status" value="1"/>
</dbReference>
<proteinExistence type="inferred from homology"/>
<evidence type="ECO:0000256" key="6">
    <source>
        <dbReference type="ARBA" id="ARBA00022741"/>
    </source>
</evidence>
<protein>
    <recommendedName>
        <fullName evidence="4">lipoate--protein ligase</fullName>
        <ecNumber evidence="4">6.3.1.20</ecNumber>
    </recommendedName>
</protein>
<dbReference type="SUPFAM" id="SSF55681">
    <property type="entry name" value="Class II aaRS and biotin synthetases"/>
    <property type="match status" value="1"/>
</dbReference>
<dbReference type="AlphaFoldDB" id="A0A8K0F2S8"/>
<evidence type="ECO:0000259" key="9">
    <source>
        <dbReference type="PROSITE" id="PS51733"/>
    </source>
</evidence>
<keyword evidence="7" id="KW-0067">ATP-binding</keyword>
<organism evidence="10 11">
    <name type="scientific">Andalucia godoyi</name>
    <name type="common">Flagellate</name>
    <dbReference type="NCBI Taxonomy" id="505711"/>
    <lineage>
        <taxon>Eukaryota</taxon>
        <taxon>Discoba</taxon>
        <taxon>Jakobida</taxon>
        <taxon>Andalucina</taxon>
        <taxon>Andaluciidae</taxon>
        <taxon>Andalucia</taxon>
    </lineage>
</organism>
<dbReference type="PANTHER" id="PTHR12561">
    <property type="entry name" value="LIPOATE-PROTEIN LIGASE"/>
    <property type="match status" value="1"/>
</dbReference>
<dbReference type="NCBIfam" id="TIGR00545">
    <property type="entry name" value="lipoyltrans"/>
    <property type="match status" value="1"/>
</dbReference>
<dbReference type="UniPathway" id="UPA00537">
    <property type="reaction ID" value="UER00594"/>
</dbReference>
<dbReference type="OrthoDB" id="201621at2759"/>
<sequence length="401" mass="45792">MFRAGLSRVVAAAAAASPQLRIFRSTVHDPWFNLATEEWIFNHLEPSSHTLFLWRNDKTVVIGRNQNPWKECHLQKMEDDRVLLARRKSGGGAVFQDLGNTCFTFMSPMESYSKDNNGRILIESLKAFGISAEASGRNDLVISDTKRKFSGSAFKITRDRAFHHGTLLINVDMTGMGKYLNPSKAKLLSKGVTSVQARVVNLTELNPAISHEGLCSRIEGEFCRFYGVDTKLVAREDLQYETLSQIEELKSCYESMKDWNWRFGQTPDFTHHMENRFNWATMDVQIDSENGVISKIAVYSDSLFPLLVDLLRENLRNARYDHHGMRDAFNKIRAQLHALSVPVEERTVDLPVQHISEETTKDPRVLFSRTVLEETSMISAIDRDGMLSQLDEFENWFIASM</sequence>
<dbReference type="Proteomes" id="UP000799049">
    <property type="component" value="Unassembled WGS sequence"/>
</dbReference>
<dbReference type="EC" id="6.3.1.20" evidence="4"/>
<dbReference type="GO" id="GO:0016979">
    <property type="term" value="F:lipoate-protein ligase activity"/>
    <property type="evidence" value="ECO:0007669"/>
    <property type="project" value="UniProtKB-EC"/>
</dbReference>
<comment type="pathway">
    <text evidence="2">Protein modification; protein lipoylation via exogenous pathway; protein N(6)-(lipoyl)lysine from lipoate: step 1/2.</text>
</comment>
<dbReference type="GO" id="GO:0005524">
    <property type="term" value="F:ATP binding"/>
    <property type="evidence" value="ECO:0007669"/>
    <property type="project" value="UniProtKB-KW"/>
</dbReference>
<evidence type="ECO:0000256" key="5">
    <source>
        <dbReference type="ARBA" id="ARBA00022598"/>
    </source>
</evidence>
<keyword evidence="5 10" id="KW-0436">Ligase</keyword>
<reference evidence="10" key="1">
    <citation type="submission" date="2019-09" db="EMBL/GenBank/DDBJ databases">
        <title>The Mitochondrial Proteome of the Jakobid, Andalucia godoyi, a Protist With the Most Gene-Rich and Bacteria-Like Mitochondrial Genome.</title>
        <authorList>
            <person name="Gray M.W."/>
            <person name="Burger G."/>
            <person name="Derelle R."/>
            <person name="Klimes V."/>
            <person name="Leger M."/>
            <person name="Sarrasin M."/>
            <person name="Vlcek C."/>
            <person name="Roger A.J."/>
            <person name="Elias M."/>
            <person name="Lang B.F."/>
        </authorList>
    </citation>
    <scope>NUCLEOTIDE SEQUENCE</scope>
    <source>
        <strain evidence="10">And28</strain>
    </source>
</reference>
<name>A0A8K0F2S8_ANDGO</name>
<dbReference type="Gene3D" id="3.30.390.50">
    <property type="entry name" value="CO dehydrogenase flavoprotein, C-terminal domain"/>
    <property type="match status" value="1"/>
</dbReference>
<evidence type="ECO:0000256" key="2">
    <source>
        <dbReference type="ARBA" id="ARBA00005124"/>
    </source>
</evidence>
<gene>
    <name evidence="10" type="ORF">ANDGO_05598</name>
</gene>
<evidence type="ECO:0000256" key="7">
    <source>
        <dbReference type="ARBA" id="ARBA00022840"/>
    </source>
</evidence>
<keyword evidence="11" id="KW-1185">Reference proteome</keyword>
<dbReference type="GO" id="GO:0005737">
    <property type="term" value="C:cytoplasm"/>
    <property type="evidence" value="ECO:0007669"/>
    <property type="project" value="TreeGrafter"/>
</dbReference>